<evidence type="ECO:0000313" key="1">
    <source>
        <dbReference type="EMBL" id="MSS87971.1"/>
    </source>
</evidence>
<dbReference type="PANTHER" id="PTHR36439">
    <property type="entry name" value="BLL4334 PROTEIN"/>
    <property type="match status" value="1"/>
</dbReference>
<dbReference type="PIRSF" id="PIRSF008502">
    <property type="entry name" value="UCP008502"/>
    <property type="match status" value="1"/>
</dbReference>
<dbReference type="SUPFAM" id="SSF160379">
    <property type="entry name" value="SP0830-like"/>
    <property type="match status" value="1"/>
</dbReference>
<gene>
    <name evidence="1" type="ORF">FYJ45_06475</name>
</gene>
<sequence>MEIYMEEATRYIALLRGVNISGKNKVPMAELKKAFEELGFGAVKTYLNSGNVIFSSNEENIGSLTDRIETTIKKWFGLDIPVFVISKEDIEDILQHAPDWWGDENKEIYDNLIFIMPPATFAEVRDEIGEPREGLEKIQDYKEAVFWSFSRKDYQKTNWWRETASANISGKLTIRTANTVRKINGM</sequence>
<proteinExistence type="predicted"/>
<dbReference type="InterPro" id="IPR012545">
    <property type="entry name" value="DUF1697"/>
</dbReference>
<dbReference type="Proteomes" id="UP000436047">
    <property type="component" value="Unassembled WGS sequence"/>
</dbReference>
<dbReference type="Gene3D" id="3.30.70.1280">
    <property type="entry name" value="SP0830-like domains"/>
    <property type="match status" value="1"/>
</dbReference>
<dbReference type="PANTHER" id="PTHR36439:SF1">
    <property type="entry name" value="DUF1697 DOMAIN-CONTAINING PROTEIN"/>
    <property type="match status" value="1"/>
</dbReference>
<evidence type="ECO:0000313" key="2">
    <source>
        <dbReference type="Proteomes" id="UP000436047"/>
    </source>
</evidence>
<organism evidence="1 2">
    <name type="scientific">Eisenbergiella porci</name>
    <dbReference type="NCBI Taxonomy" id="2652274"/>
    <lineage>
        <taxon>Bacteria</taxon>
        <taxon>Bacillati</taxon>
        <taxon>Bacillota</taxon>
        <taxon>Clostridia</taxon>
        <taxon>Lachnospirales</taxon>
        <taxon>Lachnospiraceae</taxon>
        <taxon>Eisenbergiella</taxon>
    </lineage>
</organism>
<keyword evidence="2" id="KW-1185">Reference proteome</keyword>
<protein>
    <submittedName>
        <fullName evidence="1">DUF1697 domain-containing protein</fullName>
    </submittedName>
</protein>
<dbReference type="EMBL" id="VUMI01000007">
    <property type="protein sequence ID" value="MSS87971.1"/>
    <property type="molecule type" value="Genomic_DNA"/>
</dbReference>
<dbReference type="Pfam" id="PF08002">
    <property type="entry name" value="DUF1697"/>
    <property type="match status" value="1"/>
</dbReference>
<comment type="caution">
    <text evidence="1">The sequence shown here is derived from an EMBL/GenBank/DDBJ whole genome shotgun (WGS) entry which is preliminary data.</text>
</comment>
<dbReference type="AlphaFoldDB" id="A0A6N7VY68"/>
<name>A0A6N7VY68_9FIRM</name>
<dbReference type="Gene3D" id="3.30.70.1260">
    <property type="entry name" value="bacterial protein sp0830 like"/>
    <property type="match status" value="1"/>
</dbReference>
<reference evidence="1 2" key="1">
    <citation type="submission" date="2019-08" db="EMBL/GenBank/DDBJ databases">
        <title>In-depth cultivation of the pig gut microbiome towards novel bacterial diversity and tailored functional studies.</title>
        <authorList>
            <person name="Wylensek D."/>
            <person name="Hitch T.C.A."/>
            <person name="Clavel T."/>
        </authorList>
    </citation>
    <scope>NUCLEOTIDE SEQUENCE [LARGE SCALE GENOMIC DNA]</scope>
    <source>
        <strain evidence="1 2">WCA-389-WT-23B</strain>
    </source>
</reference>
<accession>A0A6N7VY68</accession>